<reference evidence="3 5" key="2">
    <citation type="submission" date="2014-07" db="EMBL/GenBank/DDBJ databases">
        <title>Porphyromonadaceae bacterium OUH 334697 = ATCC BAA-2682 = DSM 28341 draft genome.</title>
        <authorList>
            <person name="Sydenham T.V."/>
            <person name="Hasman H."/>
            <person name="Justesen U.S."/>
        </authorList>
    </citation>
    <scope>NUCLEOTIDE SEQUENCE [LARGE SCALE GENOMIC DNA]</scope>
    <source>
        <strain evidence="3 5">OUH 334697</strain>
    </source>
</reference>
<organism evidence="4 6">
    <name type="scientific">Sanguibacteroides justesenii</name>
    <dbReference type="NCBI Taxonomy" id="1547597"/>
    <lineage>
        <taxon>Bacteria</taxon>
        <taxon>Pseudomonadati</taxon>
        <taxon>Bacteroidota</taxon>
        <taxon>Bacteroidia</taxon>
        <taxon>Bacteroidales</taxon>
        <taxon>Porphyromonadaceae</taxon>
        <taxon>Sanguibacteroides</taxon>
    </lineage>
</organism>
<dbReference type="Gene3D" id="3.40.50.720">
    <property type="entry name" value="NAD(P)-binding Rossmann-like Domain"/>
    <property type="match status" value="1"/>
</dbReference>
<keyword evidence="1" id="KW-0560">Oxidoreductase</keyword>
<protein>
    <submittedName>
        <fullName evidence="4">Uncharacterized protein</fullName>
    </submittedName>
</protein>
<name>A0A0C3NHQ0_9PORP</name>
<evidence type="ECO:0000256" key="2">
    <source>
        <dbReference type="RuleBase" id="RU000363"/>
    </source>
</evidence>
<evidence type="ECO:0000313" key="3">
    <source>
        <dbReference type="EMBL" id="KIO43493.1"/>
    </source>
</evidence>
<keyword evidence="6" id="KW-1185">Reference proteome</keyword>
<proteinExistence type="inferred from homology"/>
<dbReference type="CDD" id="cd05327">
    <property type="entry name" value="retinol-DH_like_SDR_c_like"/>
    <property type="match status" value="1"/>
</dbReference>
<comment type="similarity">
    <text evidence="2">Belongs to the short-chain dehydrogenases/reductases (SDR) family.</text>
</comment>
<dbReference type="Proteomes" id="UP000031980">
    <property type="component" value="Unassembled WGS sequence"/>
</dbReference>
<dbReference type="PANTHER" id="PTHR43157">
    <property type="entry name" value="PHOSPHATIDYLINOSITOL-GLYCAN BIOSYNTHESIS CLASS F PROTEIN-RELATED"/>
    <property type="match status" value="1"/>
</dbReference>
<comment type="caution">
    <text evidence="4">The sequence shown here is derived from an EMBL/GenBank/DDBJ whole genome shotgun (WGS) entry which is preliminary data.</text>
</comment>
<dbReference type="RefSeq" id="WP_041503707.1">
    <property type="nucleotide sequence ID" value="NZ_JPIT01000031.1"/>
</dbReference>
<dbReference type="PRINTS" id="PR00080">
    <property type="entry name" value="SDRFAMILY"/>
</dbReference>
<dbReference type="Pfam" id="PF00106">
    <property type="entry name" value="adh_short"/>
    <property type="match status" value="1"/>
</dbReference>
<dbReference type="Proteomes" id="UP000031937">
    <property type="component" value="Unassembled WGS sequence"/>
</dbReference>
<dbReference type="EMBL" id="JPIT01000031">
    <property type="protein sequence ID" value="KIO43493.1"/>
    <property type="molecule type" value="Genomic_DNA"/>
</dbReference>
<dbReference type="GO" id="GO:0016491">
    <property type="term" value="F:oxidoreductase activity"/>
    <property type="evidence" value="ECO:0007669"/>
    <property type="project" value="UniProtKB-KW"/>
</dbReference>
<dbReference type="InterPro" id="IPR036291">
    <property type="entry name" value="NAD(P)-bd_dom_sf"/>
</dbReference>
<accession>A0A0C3NHQ0</accession>
<evidence type="ECO:0000313" key="5">
    <source>
        <dbReference type="Proteomes" id="UP000031937"/>
    </source>
</evidence>
<evidence type="ECO:0000313" key="6">
    <source>
        <dbReference type="Proteomes" id="UP000031980"/>
    </source>
</evidence>
<dbReference type="PANTHER" id="PTHR43157:SF31">
    <property type="entry name" value="PHOSPHATIDYLINOSITOL-GLYCAN BIOSYNTHESIS CLASS F PROTEIN"/>
    <property type="match status" value="1"/>
</dbReference>
<gene>
    <name evidence="4" type="ORF">BA92_04155</name>
    <name evidence="3" type="ORF">IE90_10190</name>
</gene>
<dbReference type="EMBL" id="JPIU01000037">
    <property type="protein sequence ID" value="KIO45662.1"/>
    <property type="molecule type" value="Genomic_DNA"/>
</dbReference>
<dbReference type="PRINTS" id="PR00081">
    <property type="entry name" value="GDHRDH"/>
</dbReference>
<evidence type="ECO:0000256" key="1">
    <source>
        <dbReference type="ARBA" id="ARBA00023002"/>
    </source>
</evidence>
<sequence>MDRWIIVTGANGGMGRAITESLAKAGHPVVMACRNTERSMDIRNRIVNESGNRKVELLRLDLSSFDSIHRFVEQLDDREVGGLVNNAGIMCKEFSVTPDGLETTVGVNYVGPWLLTRLLLPYMGINKISRIINVSSCTFRIGKIDEYFFEPVRENFRRFKAYSASKRAILLYTSELADRLKEKSVVVNAVDPGVVNTGMITMHQWFDPLADRFFRPFIQSPEKGADTTIWLTTSKEAENYTGCFFRKRKERKLPDDMLDRENRVRLWKATEDFLEKKRGIRFQDKVSLSF</sequence>
<reference evidence="4 6" key="1">
    <citation type="submission" date="2014-07" db="EMBL/GenBank/DDBJ databases">
        <title>Porphyromonadaceae bacterium OUH 308042 = ATCC BAA-2681 = DSM 28342 draft genome.</title>
        <authorList>
            <person name="Sydenham T.V."/>
            <person name="Hasman H."/>
            <person name="Justensen U.S."/>
        </authorList>
    </citation>
    <scope>NUCLEOTIDE SEQUENCE [LARGE SCALE GENOMIC DNA]</scope>
    <source>
        <strain evidence="4 6">OUH 308042</strain>
    </source>
</reference>
<dbReference type="InterPro" id="IPR002347">
    <property type="entry name" value="SDR_fam"/>
</dbReference>
<dbReference type="SUPFAM" id="SSF51735">
    <property type="entry name" value="NAD(P)-binding Rossmann-fold domains"/>
    <property type="match status" value="1"/>
</dbReference>
<dbReference type="OrthoDB" id="597510at2"/>
<dbReference type="AlphaFoldDB" id="A0A0C3NHQ0"/>
<evidence type="ECO:0000313" key="4">
    <source>
        <dbReference type="EMBL" id="KIO45662.1"/>
    </source>
</evidence>